<sequence>MAVIEASQCRQQKEEAFQHLQAYYHQIIQHFPQKNLLTLAYETDDELHNNSDSETDDAHFVPPSTALTVRKKRRKHSQDIPVFPEVITFEYLLQFMTGCATVLQGLTLSPEVSNISRTEVVQAVKLLRDVNVSLSRRHIFQKAAVQSGLIRTVQTLTHPAYLYQPARFCLDQSLELTYRLSEHLSFITSRWIPPSIRAKWRSPEYPLYHSIPASGPQFKSVSQFFSIFQNHPFLVPGLIHHDYVYILTSFESFAYNFDRWLGPALKALNFKLQYLQKNSQLRDLYSKIMSRVSQWCTYGDDSLPLIDTLEMDERWRVILKCTHSLRKSFEMALNHAKRLRGCTKCLDLPPSERCIQYRYFPRFGHGLSEMERSRRADILAEEMKHTSVTLVPPEKQMIPKPMRDGSPTKPLYHPSSYGTEYCYTLLELDCSDAILNRCSHQLYLILEDEENLDDPNRFQVQWGVEKTIVNFAWYGVFPPELITFLQRIAVQTTGVKPLRRGGQFQAYHTGTMTPIGSRLASGGRELDTYAPYAGLDSESIQGIHILFDQATVSQLILGTARIAHPKLVKRITDLAKNCDRLGLTGANIYNCTGYVAPSHRDKDAAPGLSIQALLLADSQYAEFAFCHFERLFYVKSRTNLLWDFDANFTHGTMLPSRRTLQNLNSHASPDVEFQSSIRRGGTASNGHHLTVTKKNFKRAEANATIREQYSLRSQYWEELEKGL</sequence>
<dbReference type="Proteomes" id="UP001163835">
    <property type="component" value="Unassembled WGS sequence"/>
</dbReference>
<comment type="caution">
    <text evidence="1">The sequence shown here is derived from an EMBL/GenBank/DDBJ whole genome shotgun (WGS) entry which is preliminary data.</text>
</comment>
<protein>
    <submittedName>
        <fullName evidence="1">Uncharacterized protein</fullName>
    </submittedName>
</protein>
<accession>A0ACC1TRG2</accession>
<evidence type="ECO:0000313" key="2">
    <source>
        <dbReference type="Proteomes" id="UP001163835"/>
    </source>
</evidence>
<name>A0ACC1TRG2_9AGAR</name>
<reference evidence="1" key="1">
    <citation type="submission" date="2022-09" db="EMBL/GenBank/DDBJ databases">
        <title>A Global Phylogenomic Analysis of the Shiitake Genus Lentinula.</title>
        <authorList>
            <consortium name="DOE Joint Genome Institute"/>
            <person name="Sierra-Patev S."/>
            <person name="Min B."/>
            <person name="Naranjo-Ortiz M."/>
            <person name="Looney B."/>
            <person name="Konkel Z."/>
            <person name="Slot J.C."/>
            <person name="Sakamoto Y."/>
            <person name="Steenwyk J.L."/>
            <person name="Rokas A."/>
            <person name="Carro J."/>
            <person name="Camarero S."/>
            <person name="Ferreira P."/>
            <person name="Molpeceres G."/>
            <person name="Ruiz-Duenas F.J."/>
            <person name="Serrano A."/>
            <person name="Henrissat B."/>
            <person name="Drula E."/>
            <person name="Hughes K.W."/>
            <person name="Mata J.L."/>
            <person name="Ishikawa N.K."/>
            <person name="Vargas-Isla R."/>
            <person name="Ushijima S."/>
            <person name="Smith C.A."/>
            <person name="Ahrendt S."/>
            <person name="Andreopoulos W."/>
            <person name="He G."/>
            <person name="Labutti K."/>
            <person name="Lipzen A."/>
            <person name="Ng V."/>
            <person name="Riley R."/>
            <person name="Sandor L."/>
            <person name="Barry K."/>
            <person name="Martinez A.T."/>
            <person name="Xiao Y."/>
            <person name="Gibbons J.G."/>
            <person name="Terashima K."/>
            <person name="Grigoriev I.V."/>
            <person name="Hibbett D.S."/>
        </authorList>
    </citation>
    <scope>NUCLEOTIDE SEQUENCE</scope>
    <source>
        <strain evidence="1">TMI1499</strain>
    </source>
</reference>
<proteinExistence type="predicted"/>
<evidence type="ECO:0000313" key="1">
    <source>
        <dbReference type="EMBL" id="KAJ3807119.1"/>
    </source>
</evidence>
<organism evidence="1 2">
    <name type="scientific">Lentinula aff. lateritia</name>
    <dbReference type="NCBI Taxonomy" id="2804960"/>
    <lineage>
        <taxon>Eukaryota</taxon>
        <taxon>Fungi</taxon>
        <taxon>Dikarya</taxon>
        <taxon>Basidiomycota</taxon>
        <taxon>Agaricomycotina</taxon>
        <taxon>Agaricomycetes</taxon>
        <taxon>Agaricomycetidae</taxon>
        <taxon>Agaricales</taxon>
        <taxon>Marasmiineae</taxon>
        <taxon>Omphalotaceae</taxon>
        <taxon>Lentinula</taxon>
    </lineage>
</organism>
<dbReference type="EMBL" id="MU795339">
    <property type="protein sequence ID" value="KAJ3807119.1"/>
    <property type="molecule type" value="Genomic_DNA"/>
</dbReference>
<gene>
    <name evidence="1" type="ORF">F5876DRAFT_80019</name>
</gene>
<keyword evidence="2" id="KW-1185">Reference proteome</keyword>